<dbReference type="Pfam" id="PF07714">
    <property type="entry name" value="PK_Tyr_Ser-Thr"/>
    <property type="match status" value="1"/>
</dbReference>
<dbReference type="InterPro" id="IPR011009">
    <property type="entry name" value="Kinase-like_dom_sf"/>
</dbReference>
<dbReference type="InterPro" id="IPR050167">
    <property type="entry name" value="Ser_Thr_protein_kinase"/>
</dbReference>
<feature type="region of interest" description="Disordered" evidence="1">
    <location>
        <begin position="382"/>
        <end position="409"/>
    </location>
</feature>
<dbReference type="InterPro" id="IPR001245">
    <property type="entry name" value="Ser-Thr/Tyr_kinase_cat_dom"/>
</dbReference>
<proteinExistence type="predicted"/>
<dbReference type="GO" id="GO:0007165">
    <property type="term" value="P:signal transduction"/>
    <property type="evidence" value="ECO:0007669"/>
    <property type="project" value="TreeGrafter"/>
</dbReference>
<feature type="compositionally biased region" description="Polar residues" evidence="1">
    <location>
        <begin position="451"/>
        <end position="490"/>
    </location>
</feature>
<dbReference type="SMART" id="SM00220">
    <property type="entry name" value="S_TKc"/>
    <property type="match status" value="1"/>
</dbReference>
<reference evidence="3" key="2">
    <citation type="submission" date="2015-03" db="UniProtKB">
        <authorList>
            <consortium name="EnsemblPlants"/>
        </authorList>
    </citation>
    <scope>IDENTIFICATION</scope>
</reference>
<feature type="region of interest" description="Disordered" evidence="1">
    <location>
        <begin position="1"/>
        <end position="20"/>
    </location>
</feature>
<dbReference type="EnsemblPlants" id="OBART01G26240.1">
    <property type="protein sequence ID" value="OBART01G26240.1"/>
    <property type="gene ID" value="OBART01G26240"/>
</dbReference>
<dbReference type="HOGENOM" id="CLU_006806_2_0_1"/>
<dbReference type="PROSITE" id="PS50011">
    <property type="entry name" value="PROTEIN_KINASE_DOM"/>
    <property type="match status" value="1"/>
</dbReference>
<dbReference type="PaxDb" id="65489-OBART01G26240.1"/>
<feature type="domain" description="Protein kinase" evidence="2">
    <location>
        <begin position="387"/>
        <end position="732"/>
    </location>
</feature>
<dbReference type="Pfam" id="PF14381">
    <property type="entry name" value="EDR1_CTR1_ARMC3_pept"/>
    <property type="match status" value="1"/>
</dbReference>
<dbReference type="Gramene" id="OBART01G26240.1">
    <property type="protein sequence ID" value="OBART01G26240.1"/>
    <property type="gene ID" value="OBART01G26240"/>
</dbReference>
<name>A0A0D3ESE0_9ORYZ</name>
<evidence type="ECO:0000259" key="2">
    <source>
        <dbReference type="PROSITE" id="PS50011"/>
    </source>
</evidence>
<dbReference type="InterPro" id="IPR055164">
    <property type="entry name" value="EDR1/CTR1/ARMC3-like_pept-like"/>
</dbReference>
<dbReference type="Proteomes" id="UP000026960">
    <property type="component" value="Chromosome 1"/>
</dbReference>
<dbReference type="GO" id="GO:0005524">
    <property type="term" value="F:ATP binding"/>
    <property type="evidence" value="ECO:0007669"/>
    <property type="project" value="InterPro"/>
</dbReference>
<organism evidence="3">
    <name type="scientific">Oryza barthii</name>
    <dbReference type="NCBI Taxonomy" id="65489"/>
    <lineage>
        <taxon>Eukaryota</taxon>
        <taxon>Viridiplantae</taxon>
        <taxon>Streptophyta</taxon>
        <taxon>Embryophyta</taxon>
        <taxon>Tracheophyta</taxon>
        <taxon>Spermatophyta</taxon>
        <taxon>Magnoliopsida</taxon>
        <taxon>Liliopsida</taxon>
        <taxon>Poales</taxon>
        <taxon>Poaceae</taxon>
        <taxon>BOP clade</taxon>
        <taxon>Oryzoideae</taxon>
        <taxon>Oryzeae</taxon>
        <taxon>Oryzinae</taxon>
        <taxon>Oryza</taxon>
    </lineage>
</organism>
<accession>A0A0D3ESE0</accession>
<keyword evidence="4" id="KW-1185">Reference proteome</keyword>
<evidence type="ECO:0000313" key="3">
    <source>
        <dbReference type="EnsemblPlants" id="OBART01G26240.1"/>
    </source>
</evidence>
<dbReference type="InterPro" id="IPR000719">
    <property type="entry name" value="Prot_kinase_dom"/>
</dbReference>
<dbReference type="STRING" id="65489.A0A0D3ESE0"/>
<dbReference type="SUPFAM" id="SSF56112">
    <property type="entry name" value="Protein kinase-like (PK-like)"/>
    <property type="match status" value="1"/>
</dbReference>
<evidence type="ECO:0000313" key="4">
    <source>
        <dbReference type="Proteomes" id="UP000026960"/>
    </source>
</evidence>
<protein>
    <recommendedName>
        <fullName evidence="2">Protein kinase domain-containing protein</fullName>
    </recommendedName>
</protein>
<dbReference type="InterPro" id="IPR008271">
    <property type="entry name" value="Ser/Thr_kinase_AS"/>
</dbReference>
<dbReference type="PANTHER" id="PTHR23257">
    <property type="entry name" value="SERINE-THREONINE PROTEIN KINASE"/>
    <property type="match status" value="1"/>
</dbReference>
<dbReference type="AlphaFoldDB" id="A0A0D3ESE0"/>
<dbReference type="PROSITE" id="PS00108">
    <property type="entry name" value="PROTEIN_KINASE_ST"/>
    <property type="match status" value="1"/>
</dbReference>
<sequence length="734" mass="81007">MDDTPTSSGKSEVNSCEPSWWPPDFLAKIESVSLSRKQSVFSDKEPRSNLRSSSWKASQLLWSTGTYSGFIPNGFYSIIPDKKLKENFPTIPSLDDLQTLEADGLKADIIIVDVERDKKLFMLKQLSGALVKGLNSSPALVIKKIAGLVFDCFKSLDPDVSPARSPTEDNHFFGNKGSQLLGQIKHGSCRPRAILFKVLADAVGLESKLVVGLPDDGGVGFVDSYKHMSVVVSLNSMELLVDLMRFPGQLIPFSAKAIFISHISAAGESDSAENDSCDSPLEPNSPLYGLSDKVEAEGIEASSNLSGRSLRNVMLRSRTFSEGKLSTSCSEPNIANAFWRRSQRRGVAEEPRGASSSPEHPLMKTRARSILGGEQHSFQEYAESGVTSRSDGLGGASTSKTRRIRGRSISITPEIGDDIVRAVRAMNETLKQNRLQRDHVNEGSPSYVGEDQNNASDCPNNDDTSGGVVATNNGPRNRNGSTQKAMSLPSSPHEYRAQISETINPCDFVSKEKMVLAWNKVLQSSPFLNKPLLPFEEWNIDFSELTIGTRVFRGIWNGTDVAIKVFLEQDLTTENMEDFCNEIYILRGLMCIHRMKIVHRDLKSANCLVNKHWTVKICDFGLSRVMTDSPMTDNSSAGTPEWMAPELIRNEPFTEKCDIFSLGVIMWELCTLSRPWDGISPVQVVYTVANEGSRLEIPEGPLGKLIADCWAEPQDRPSCQEILTRLLDCEYAVS</sequence>
<feature type="region of interest" description="Disordered" evidence="1">
    <location>
        <begin position="430"/>
        <end position="490"/>
    </location>
</feature>
<dbReference type="GO" id="GO:0004672">
    <property type="term" value="F:protein kinase activity"/>
    <property type="evidence" value="ECO:0007669"/>
    <property type="project" value="InterPro"/>
</dbReference>
<reference evidence="3" key="1">
    <citation type="journal article" date="2009" name="Rice">
        <title>De Novo Next Generation Sequencing of Plant Genomes.</title>
        <authorList>
            <person name="Rounsley S."/>
            <person name="Marri P.R."/>
            <person name="Yu Y."/>
            <person name="He R."/>
            <person name="Sisneros N."/>
            <person name="Goicoechea J.L."/>
            <person name="Lee S.J."/>
            <person name="Angelova A."/>
            <person name="Kudrna D."/>
            <person name="Luo M."/>
            <person name="Affourtit J."/>
            <person name="Desany B."/>
            <person name="Knight J."/>
            <person name="Niazi F."/>
            <person name="Egholm M."/>
            <person name="Wing R.A."/>
        </authorList>
    </citation>
    <scope>NUCLEOTIDE SEQUENCE [LARGE SCALE GENOMIC DNA]</scope>
    <source>
        <strain evidence="3">cv. IRGC 105608</strain>
    </source>
</reference>
<dbReference type="eggNOG" id="KOG0192">
    <property type="taxonomic scope" value="Eukaryota"/>
</dbReference>
<dbReference type="PANTHER" id="PTHR23257:SF821">
    <property type="entry name" value="ATP BINDING PROTEIN"/>
    <property type="match status" value="1"/>
</dbReference>
<feature type="compositionally biased region" description="Polar residues" evidence="1">
    <location>
        <begin position="1"/>
        <end position="17"/>
    </location>
</feature>
<feature type="region of interest" description="Disordered" evidence="1">
    <location>
        <begin position="342"/>
        <end position="362"/>
    </location>
</feature>
<dbReference type="GO" id="GO:0005737">
    <property type="term" value="C:cytoplasm"/>
    <property type="evidence" value="ECO:0007669"/>
    <property type="project" value="TreeGrafter"/>
</dbReference>
<dbReference type="Gene3D" id="1.10.510.10">
    <property type="entry name" value="Transferase(Phosphotransferase) domain 1"/>
    <property type="match status" value="1"/>
</dbReference>
<evidence type="ECO:0000256" key="1">
    <source>
        <dbReference type="SAM" id="MobiDB-lite"/>
    </source>
</evidence>